<name>A0A0F9D9Z9_9ZZZZ</name>
<dbReference type="AlphaFoldDB" id="A0A0F9D9Z9"/>
<comment type="caution">
    <text evidence="10">The sequence shown here is derived from an EMBL/GenBank/DDBJ whole genome shotgun (WGS) entry which is preliminary data.</text>
</comment>
<dbReference type="Pfam" id="PF13361">
    <property type="entry name" value="UvrD_C"/>
    <property type="match status" value="1"/>
</dbReference>
<evidence type="ECO:0000256" key="1">
    <source>
        <dbReference type="ARBA" id="ARBA00022741"/>
    </source>
</evidence>
<evidence type="ECO:0000259" key="9">
    <source>
        <dbReference type="PROSITE" id="PS51198"/>
    </source>
</evidence>
<keyword evidence="4" id="KW-0067">ATP-binding</keyword>
<keyword evidence="3" id="KW-0347">Helicase</keyword>
<dbReference type="GO" id="GO:0000725">
    <property type="term" value="P:recombinational repair"/>
    <property type="evidence" value="ECO:0007669"/>
    <property type="project" value="TreeGrafter"/>
</dbReference>
<evidence type="ECO:0000256" key="3">
    <source>
        <dbReference type="ARBA" id="ARBA00022806"/>
    </source>
</evidence>
<evidence type="ECO:0000256" key="8">
    <source>
        <dbReference type="ARBA" id="ARBA00048988"/>
    </source>
</evidence>
<evidence type="ECO:0000256" key="5">
    <source>
        <dbReference type="ARBA" id="ARBA00023235"/>
    </source>
</evidence>
<dbReference type="InterPro" id="IPR014016">
    <property type="entry name" value="UvrD-like_ATP-bd"/>
</dbReference>
<dbReference type="GO" id="GO:0016787">
    <property type="term" value="F:hydrolase activity"/>
    <property type="evidence" value="ECO:0007669"/>
    <property type="project" value="UniProtKB-KW"/>
</dbReference>
<dbReference type="SUPFAM" id="SSF52540">
    <property type="entry name" value="P-loop containing nucleoside triphosphate hydrolases"/>
    <property type="match status" value="1"/>
</dbReference>
<dbReference type="GO" id="GO:0003677">
    <property type="term" value="F:DNA binding"/>
    <property type="evidence" value="ECO:0007669"/>
    <property type="project" value="InterPro"/>
</dbReference>
<dbReference type="EMBL" id="LAZR01040395">
    <property type="protein sequence ID" value="KKL14596.1"/>
    <property type="molecule type" value="Genomic_DNA"/>
</dbReference>
<dbReference type="PANTHER" id="PTHR11070">
    <property type="entry name" value="UVRD / RECB / PCRA DNA HELICASE FAMILY MEMBER"/>
    <property type="match status" value="1"/>
</dbReference>
<dbReference type="InterPro" id="IPR014017">
    <property type="entry name" value="DNA_helicase_UvrD-like_C"/>
</dbReference>
<keyword evidence="5" id="KW-0413">Isomerase</keyword>
<comment type="catalytic activity">
    <reaction evidence="8">
        <text>ATP + H2O = ADP + phosphate + H(+)</text>
        <dbReference type="Rhea" id="RHEA:13065"/>
        <dbReference type="ChEBI" id="CHEBI:15377"/>
        <dbReference type="ChEBI" id="CHEBI:15378"/>
        <dbReference type="ChEBI" id="CHEBI:30616"/>
        <dbReference type="ChEBI" id="CHEBI:43474"/>
        <dbReference type="ChEBI" id="CHEBI:456216"/>
        <dbReference type="EC" id="5.6.2.4"/>
    </reaction>
</comment>
<dbReference type="GO" id="GO:0005829">
    <property type="term" value="C:cytosol"/>
    <property type="evidence" value="ECO:0007669"/>
    <property type="project" value="TreeGrafter"/>
</dbReference>
<comment type="catalytic activity">
    <reaction evidence="6">
        <text>Couples ATP hydrolysis with the unwinding of duplex DNA by translocating in the 3'-5' direction.</text>
        <dbReference type="EC" id="5.6.2.4"/>
    </reaction>
</comment>
<evidence type="ECO:0000313" key="10">
    <source>
        <dbReference type="EMBL" id="KKL14596.1"/>
    </source>
</evidence>
<gene>
    <name evidence="10" type="ORF">LCGC14_2514070</name>
</gene>
<dbReference type="PROSITE" id="PS51198">
    <property type="entry name" value="UVRD_HELICASE_ATP_BIND"/>
    <property type="match status" value="1"/>
</dbReference>
<dbReference type="GO" id="GO:0043138">
    <property type="term" value="F:3'-5' DNA helicase activity"/>
    <property type="evidence" value="ECO:0007669"/>
    <property type="project" value="UniProtKB-EC"/>
</dbReference>
<dbReference type="InterPro" id="IPR027417">
    <property type="entry name" value="P-loop_NTPase"/>
</dbReference>
<organism evidence="10">
    <name type="scientific">marine sediment metagenome</name>
    <dbReference type="NCBI Taxonomy" id="412755"/>
    <lineage>
        <taxon>unclassified sequences</taxon>
        <taxon>metagenomes</taxon>
        <taxon>ecological metagenomes</taxon>
    </lineage>
</organism>
<feature type="non-terminal residue" evidence="10">
    <location>
        <position position="1"/>
    </location>
</feature>
<protein>
    <recommendedName>
        <fullName evidence="7">DNA 3'-5' helicase</fullName>
        <ecNumber evidence="7">5.6.2.4</ecNumber>
    </recommendedName>
</protein>
<dbReference type="EC" id="5.6.2.4" evidence="7"/>
<dbReference type="GO" id="GO:0005524">
    <property type="term" value="F:ATP binding"/>
    <property type="evidence" value="ECO:0007669"/>
    <property type="project" value="UniProtKB-KW"/>
</dbReference>
<evidence type="ECO:0000256" key="6">
    <source>
        <dbReference type="ARBA" id="ARBA00034617"/>
    </source>
</evidence>
<reference evidence="10" key="1">
    <citation type="journal article" date="2015" name="Nature">
        <title>Complex archaea that bridge the gap between prokaryotes and eukaryotes.</title>
        <authorList>
            <person name="Spang A."/>
            <person name="Saw J.H."/>
            <person name="Jorgensen S.L."/>
            <person name="Zaremba-Niedzwiedzka K."/>
            <person name="Martijn J."/>
            <person name="Lind A.E."/>
            <person name="van Eijk R."/>
            <person name="Schleper C."/>
            <person name="Guy L."/>
            <person name="Ettema T.J."/>
        </authorList>
    </citation>
    <scope>NUCLEOTIDE SEQUENCE</scope>
</reference>
<dbReference type="InterPro" id="IPR000212">
    <property type="entry name" value="DNA_helicase_UvrD/REP"/>
</dbReference>
<proteinExistence type="predicted"/>
<dbReference type="Pfam" id="PF00580">
    <property type="entry name" value="UvrD-helicase"/>
    <property type="match status" value="1"/>
</dbReference>
<keyword evidence="2" id="KW-0378">Hydrolase</keyword>
<accession>A0A0F9D9Z9</accession>
<evidence type="ECO:0000256" key="7">
    <source>
        <dbReference type="ARBA" id="ARBA00034808"/>
    </source>
</evidence>
<feature type="domain" description="UvrD-like helicase ATP-binding" evidence="9">
    <location>
        <begin position="1"/>
        <end position="285"/>
    </location>
</feature>
<sequence>TPEQQGVVDSIDLSHDFLIKGGAGTGKTLVLLHALNRVRIEKARELDLLPKQKVILLTYTNTLVKYNRYLAEIMGSPEPEQFIQTADRYFLYKLQEINHQYRVDYKCPHELCQKYNTTDFMSTAELCTEIEEFIFGNDISKEEYIDSRIVRRGMRQPLSVPQRTIVWNIKENVIEEMERTGALSKNYSRIKIIQHLENADNKEKQTIDYIFLDESQDLAAVDLRAMKLLASRAVMMAGDTDQSIYGVGSPYKRAGIEIVGRTRILKTNFRNTCPIHDVAELYRQIKGKGSFSAENVPKAFREGPVAELYIASSKEELRQLLIRKVFLFIDKLGYDPENLTIMAPTNAELSNIGALLKKMGYEVANIREDEFSFKQEKIIRLSTLHSSKGLDFPVVLLYLAGLTLSPQYDERSADKLLRNLTYVAMTRAMDNLNIFTMAEPEVNAVKDLISAFEQYREQQLSEQK</sequence>
<keyword evidence="1" id="KW-0547">Nucleotide-binding</keyword>
<dbReference type="PANTHER" id="PTHR11070:SF45">
    <property type="entry name" value="DNA 3'-5' HELICASE"/>
    <property type="match status" value="1"/>
</dbReference>
<evidence type="ECO:0000256" key="2">
    <source>
        <dbReference type="ARBA" id="ARBA00022801"/>
    </source>
</evidence>
<evidence type="ECO:0000256" key="4">
    <source>
        <dbReference type="ARBA" id="ARBA00022840"/>
    </source>
</evidence>
<dbReference type="Gene3D" id="3.40.50.300">
    <property type="entry name" value="P-loop containing nucleotide triphosphate hydrolases"/>
    <property type="match status" value="2"/>
</dbReference>